<dbReference type="Gene3D" id="1.20.1250.20">
    <property type="entry name" value="MFS general substrate transporter like domains"/>
    <property type="match status" value="1"/>
</dbReference>
<keyword evidence="5 6" id="KW-0472">Membrane</keyword>
<dbReference type="InterPro" id="IPR011701">
    <property type="entry name" value="MFS"/>
</dbReference>
<keyword evidence="2" id="KW-1003">Cell membrane</keyword>
<reference evidence="8 9" key="1">
    <citation type="submission" date="2021-12" db="EMBL/GenBank/DDBJ databases">
        <title>Genome sequence of Kibdelosporangium philippinense ATCC 49844.</title>
        <authorList>
            <person name="Fedorov E.A."/>
            <person name="Omeragic M."/>
            <person name="Shalygina K.F."/>
            <person name="Maclea K.S."/>
        </authorList>
    </citation>
    <scope>NUCLEOTIDE SEQUENCE [LARGE SCALE GENOMIC DNA]</scope>
    <source>
        <strain evidence="8 9">ATCC 49844</strain>
    </source>
</reference>
<feature type="transmembrane region" description="Helical" evidence="6">
    <location>
        <begin position="133"/>
        <end position="155"/>
    </location>
</feature>
<keyword evidence="9" id="KW-1185">Reference proteome</keyword>
<proteinExistence type="predicted"/>
<feature type="transmembrane region" description="Helical" evidence="6">
    <location>
        <begin position="161"/>
        <end position="183"/>
    </location>
</feature>
<feature type="transmembrane region" description="Helical" evidence="6">
    <location>
        <begin position="346"/>
        <end position="365"/>
    </location>
</feature>
<feature type="transmembrane region" description="Helical" evidence="6">
    <location>
        <begin position="49"/>
        <end position="68"/>
    </location>
</feature>
<dbReference type="EMBL" id="JAJVCN010000003">
    <property type="protein sequence ID" value="MCE7007395.1"/>
    <property type="molecule type" value="Genomic_DNA"/>
</dbReference>
<dbReference type="InterPro" id="IPR050189">
    <property type="entry name" value="MFS_Efflux_Transporters"/>
</dbReference>
<organism evidence="8 9">
    <name type="scientific">Kibdelosporangium philippinense</name>
    <dbReference type="NCBI Taxonomy" id="211113"/>
    <lineage>
        <taxon>Bacteria</taxon>
        <taxon>Bacillati</taxon>
        <taxon>Actinomycetota</taxon>
        <taxon>Actinomycetes</taxon>
        <taxon>Pseudonocardiales</taxon>
        <taxon>Pseudonocardiaceae</taxon>
        <taxon>Kibdelosporangium</taxon>
    </lineage>
</organism>
<dbReference type="RefSeq" id="WP_233729007.1">
    <property type="nucleotide sequence ID" value="NZ_JAJVCN010000003.1"/>
</dbReference>
<keyword evidence="4 6" id="KW-1133">Transmembrane helix</keyword>
<sequence length="375" mass="38676">MDRKLPLRALIALATAAFITILTEALPAGLLTGMSADLRVSESAMGQSVTIYALATAIAAIPLSAVTSRWRRKKLLLVAIVGFAVANTVTVVSSSYVLTMGGRFVAGVAAGVVWSLLAGYARRMAPEGLQGKAMAIVMAGIPIALSLGIPAGTFLGGLVGWRVTFAVVSALAVVLIVWIAAMVPDYPGQQTGERVSFGQTLRIPGVVAGLFVVIAFVLAHNVLYTYIAPFLNYAGGDVDLVLLLLGAASMAGIWIVGVYIDRHLRILLIVSTVLVAVAAAGLTGSPYVAAVLWGLGWGGIPTLLQTAIAHGGDTAQAMLVTSWNGSMAGGGIVGGVFLDSFGPQSFPWVVVALLVPVFVVATKGVREPRAAEVQS</sequence>
<feature type="transmembrane region" description="Helical" evidence="6">
    <location>
        <begin position="203"/>
        <end position="228"/>
    </location>
</feature>
<evidence type="ECO:0000256" key="4">
    <source>
        <dbReference type="ARBA" id="ARBA00022989"/>
    </source>
</evidence>
<dbReference type="InterPro" id="IPR020846">
    <property type="entry name" value="MFS_dom"/>
</dbReference>
<evidence type="ECO:0000256" key="5">
    <source>
        <dbReference type="ARBA" id="ARBA00023136"/>
    </source>
</evidence>
<evidence type="ECO:0000256" key="3">
    <source>
        <dbReference type="ARBA" id="ARBA00022692"/>
    </source>
</evidence>
<feature type="transmembrane region" description="Helical" evidence="6">
    <location>
        <begin position="240"/>
        <end position="260"/>
    </location>
</feature>
<dbReference type="InterPro" id="IPR036259">
    <property type="entry name" value="MFS_trans_sf"/>
</dbReference>
<comment type="caution">
    <text evidence="8">The sequence shown here is derived from an EMBL/GenBank/DDBJ whole genome shotgun (WGS) entry which is preliminary data.</text>
</comment>
<feature type="transmembrane region" description="Helical" evidence="6">
    <location>
        <begin position="75"/>
        <end position="98"/>
    </location>
</feature>
<dbReference type="PROSITE" id="PS50850">
    <property type="entry name" value="MFS"/>
    <property type="match status" value="1"/>
</dbReference>
<accession>A0ABS8ZHV3</accession>
<dbReference type="SUPFAM" id="SSF103473">
    <property type="entry name" value="MFS general substrate transporter"/>
    <property type="match status" value="1"/>
</dbReference>
<keyword evidence="3 6" id="KW-0812">Transmembrane</keyword>
<dbReference type="CDD" id="cd17324">
    <property type="entry name" value="MFS_NepI_like"/>
    <property type="match status" value="1"/>
</dbReference>
<evidence type="ECO:0000256" key="1">
    <source>
        <dbReference type="ARBA" id="ARBA00004651"/>
    </source>
</evidence>
<gene>
    <name evidence="8" type="ORF">LWC34_31940</name>
</gene>
<evidence type="ECO:0000259" key="7">
    <source>
        <dbReference type="PROSITE" id="PS50850"/>
    </source>
</evidence>
<name>A0ABS8ZHV3_9PSEU</name>
<feature type="domain" description="Major facilitator superfamily (MFS) profile" evidence="7">
    <location>
        <begin position="9"/>
        <end position="375"/>
    </location>
</feature>
<dbReference type="PANTHER" id="PTHR43124:SF3">
    <property type="entry name" value="CHLORAMPHENICOL EFFLUX PUMP RV0191"/>
    <property type="match status" value="1"/>
</dbReference>
<comment type="subcellular location">
    <subcellularLocation>
        <location evidence="1">Cell membrane</location>
        <topology evidence="1">Multi-pass membrane protein</topology>
    </subcellularLocation>
</comment>
<evidence type="ECO:0000256" key="2">
    <source>
        <dbReference type="ARBA" id="ARBA00022475"/>
    </source>
</evidence>
<dbReference type="Proteomes" id="UP001521150">
    <property type="component" value="Unassembled WGS sequence"/>
</dbReference>
<feature type="transmembrane region" description="Helical" evidence="6">
    <location>
        <begin position="104"/>
        <end position="121"/>
    </location>
</feature>
<protein>
    <submittedName>
        <fullName evidence="8">MFS transporter</fullName>
    </submittedName>
</protein>
<evidence type="ECO:0000313" key="9">
    <source>
        <dbReference type="Proteomes" id="UP001521150"/>
    </source>
</evidence>
<evidence type="ECO:0000256" key="6">
    <source>
        <dbReference type="SAM" id="Phobius"/>
    </source>
</evidence>
<feature type="transmembrane region" description="Helical" evidence="6">
    <location>
        <begin position="267"/>
        <end position="295"/>
    </location>
</feature>
<evidence type="ECO:0000313" key="8">
    <source>
        <dbReference type="EMBL" id="MCE7007395.1"/>
    </source>
</evidence>
<dbReference type="PANTHER" id="PTHR43124">
    <property type="entry name" value="PURINE EFFLUX PUMP PBUE"/>
    <property type="match status" value="1"/>
</dbReference>
<dbReference type="Pfam" id="PF07690">
    <property type="entry name" value="MFS_1"/>
    <property type="match status" value="1"/>
</dbReference>